<proteinExistence type="predicted"/>
<sequence>MEDGDRDVLQKNRMYLSRNIGETQIYNVVNGLHSQGIFTKDDMQLILSEPKTSSKVFQLLDLLVCCGPKAFDEFLQVLQCCGCGFVANTIQQQLTDCEEITKRLTYDDDNRIGLVVAPPGFGKTEIATAVGYMMKDRGNNILYFPLRNVKLMTTAAKNMLETIGIPVGGDPIWQITQHLQSLLKQTVLILDNAEDLQNGDGSLFSQFLEAISKNARNLVTLITSRICFSKRGAHFDFFVVSLKPLTDEQSLLFLKIYNVEHKWAKRFSPFNVCGGVPLLLKITASFLTQSGTIDPVELHRNLQKCKDKFLMGKHPDVQDLQCHLEVFYNYLPPDIKKALSRLAAFPTVFTKREAKIVLFGDESELNFQFVLDSIEKHSLVHGDDVDGCQQYSLHPLVQAFCVTSSENQSTEGYTSAIRLFSQHYLKLLRQANEDFISTICKDAIKQYQLNKMNIFHALMAAANDECLNYYGLRIATETVNFLAKCMNLSEFLSVYEKFLKVAEDRGEGGLYSECRAAIGFKQVCFHGYKDAHDTEAMANLQEAHNRLKSLDIKNECRGYCECKLGLCTLAAAEKEKVSSLLAQRKKEKGISLLAQGIALRKSLARAENAGKTEEMLVGGGFSDLAMAMYASGKYLAAINIWKNICLVKYRRILGTHPFTASVLDYLGNAYLKYDCPQEAVKCKRESLKMRRFLLGILGSIAEAMENLKKALQIQVHRSHASQQDIKRTQCELQRWKGYAS</sequence>
<feature type="domain" description="CARD" evidence="1">
    <location>
        <begin position="1"/>
        <end position="79"/>
    </location>
</feature>
<dbReference type="PROSITE" id="PS50209">
    <property type="entry name" value="CARD"/>
    <property type="match status" value="1"/>
</dbReference>
<evidence type="ECO:0000259" key="1">
    <source>
        <dbReference type="PROSITE" id="PS50209"/>
    </source>
</evidence>
<dbReference type="SUPFAM" id="SSF47986">
    <property type="entry name" value="DEATH domain"/>
    <property type="match status" value="1"/>
</dbReference>
<reference evidence="2" key="1">
    <citation type="journal article" date="2023" name="G3 (Bethesda)">
        <title>Whole genome assembly and annotation of the endangered Caribbean coral Acropora cervicornis.</title>
        <authorList>
            <person name="Selwyn J.D."/>
            <person name="Vollmer S.V."/>
        </authorList>
    </citation>
    <scope>NUCLEOTIDE SEQUENCE</scope>
    <source>
        <strain evidence="2">K2</strain>
    </source>
</reference>
<evidence type="ECO:0000313" key="2">
    <source>
        <dbReference type="EMBL" id="KAK2562985.1"/>
    </source>
</evidence>
<dbReference type="GO" id="GO:0005524">
    <property type="term" value="F:ATP binding"/>
    <property type="evidence" value="ECO:0007669"/>
    <property type="project" value="InterPro"/>
</dbReference>
<dbReference type="InterPro" id="IPR011029">
    <property type="entry name" value="DEATH-like_dom_sf"/>
</dbReference>
<dbReference type="SUPFAM" id="SSF48452">
    <property type="entry name" value="TPR-like"/>
    <property type="match status" value="1"/>
</dbReference>
<gene>
    <name evidence="2" type="ORF">P5673_013979</name>
</gene>
<dbReference type="InterPro" id="IPR027417">
    <property type="entry name" value="P-loop_NTPase"/>
</dbReference>
<dbReference type="AlphaFoldDB" id="A0AAD9V6X0"/>
<reference evidence="2" key="2">
    <citation type="journal article" date="2023" name="Science">
        <title>Genomic signatures of disease resistance in endangered staghorn corals.</title>
        <authorList>
            <person name="Vollmer S.V."/>
            <person name="Selwyn J.D."/>
            <person name="Despard B.A."/>
            <person name="Roesel C.L."/>
        </authorList>
    </citation>
    <scope>NUCLEOTIDE SEQUENCE</scope>
    <source>
        <strain evidence="2">K2</strain>
    </source>
</reference>
<name>A0AAD9V6X0_ACRCE</name>
<dbReference type="SUPFAM" id="SSF52540">
    <property type="entry name" value="P-loop containing nucleoside triphosphate hydrolases"/>
    <property type="match status" value="1"/>
</dbReference>
<dbReference type="InterPro" id="IPR011990">
    <property type="entry name" value="TPR-like_helical_dom_sf"/>
</dbReference>
<dbReference type="GO" id="GO:0042981">
    <property type="term" value="P:regulation of apoptotic process"/>
    <property type="evidence" value="ECO:0007669"/>
    <property type="project" value="InterPro"/>
</dbReference>
<comment type="caution">
    <text evidence="2">The sequence shown here is derived from an EMBL/GenBank/DDBJ whole genome shotgun (WGS) entry which is preliminary data.</text>
</comment>
<dbReference type="Pfam" id="PF00619">
    <property type="entry name" value="CARD"/>
    <property type="match status" value="1"/>
</dbReference>
<dbReference type="InterPro" id="IPR001315">
    <property type="entry name" value="CARD"/>
</dbReference>
<dbReference type="PANTHER" id="PTHR47691">
    <property type="entry name" value="REGULATOR-RELATED"/>
    <property type="match status" value="1"/>
</dbReference>
<accession>A0AAD9V6X0</accession>
<dbReference type="CDD" id="cd01671">
    <property type="entry name" value="CARD"/>
    <property type="match status" value="1"/>
</dbReference>
<dbReference type="EMBL" id="JARQWQ010000027">
    <property type="protein sequence ID" value="KAK2562985.1"/>
    <property type="molecule type" value="Genomic_DNA"/>
</dbReference>
<keyword evidence="3" id="KW-1185">Reference proteome</keyword>
<dbReference type="Gene3D" id="1.25.40.10">
    <property type="entry name" value="Tetratricopeptide repeat domain"/>
    <property type="match status" value="1"/>
</dbReference>
<organism evidence="2 3">
    <name type="scientific">Acropora cervicornis</name>
    <name type="common">Staghorn coral</name>
    <dbReference type="NCBI Taxonomy" id="6130"/>
    <lineage>
        <taxon>Eukaryota</taxon>
        <taxon>Metazoa</taxon>
        <taxon>Cnidaria</taxon>
        <taxon>Anthozoa</taxon>
        <taxon>Hexacorallia</taxon>
        <taxon>Scleractinia</taxon>
        <taxon>Astrocoeniina</taxon>
        <taxon>Acroporidae</taxon>
        <taxon>Acropora</taxon>
    </lineage>
</organism>
<dbReference type="Proteomes" id="UP001249851">
    <property type="component" value="Unassembled WGS sequence"/>
</dbReference>
<dbReference type="Gene3D" id="3.40.50.300">
    <property type="entry name" value="P-loop containing nucleotide triphosphate hydrolases"/>
    <property type="match status" value="1"/>
</dbReference>
<protein>
    <recommendedName>
        <fullName evidence="1">CARD domain-containing protein</fullName>
    </recommendedName>
</protein>
<dbReference type="Gene3D" id="1.10.533.10">
    <property type="entry name" value="Death Domain, Fas"/>
    <property type="match status" value="1"/>
</dbReference>
<evidence type="ECO:0000313" key="3">
    <source>
        <dbReference type="Proteomes" id="UP001249851"/>
    </source>
</evidence>
<dbReference type="PANTHER" id="PTHR47691:SF3">
    <property type="entry name" value="HTH-TYPE TRANSCRIPTIONAL REGULATOR RV0890C-RELATED"/>
    <property type="match status" value="1"/>
</dbReference>